<dbReference type="EMBL" id="JASJOU010000009">
    <property type="protein sequence ID" value="MDJ1503660.1"/>
    <property type="molecule type" value="Genomic_DNA"/>
</dbReference>
<sequence length="410" mass="46144">MSKKYIAIVMLVFMANIAMAQKKKAVFVIIDGVSRDILDKVPTPYLHEIAKEGGLINANQGGELNSYTQTPTISAPGYTNVLTGVWFNKHNVPDNDIKAPNYHYPTIFRLFENQYPDKQTAVFSSWEDNRTKLIGEGLPQTNGIKLDYHFDGLELDTVKYPHDKQRKFMSDIDQAVTDEAARYIKEKGPDLSWVYLEFTDDMGHMYGDSEKYNDAVKAADKRIGQLWDAIKLRQKENKEEWVIIVTTDHGRDAKTGRNHGGQSERERASWIVTNAKPLNTYAKGSPVSVVDILPTLARFLDVSLSADELRELDGVPLVGKVSLVQPKAIKTAKALDVSWKPIDTEGKVKVWITTSNGYKETGKFDTYTLLGEVPVKDGKFAVDLSNVPASDFYKVVLEGKYNTVNRWITK</sequence>
<dbReference type="InterPro" id="IPR017850">
    <property type="entry name" value="Alkaline_phosphatase_core_sf"/>
</dbReference>
<gene>
    <name evidence="2" type="ORF">QNI22_23550</name>
</gene>
<dbReference type="Gene3D" id="3.40.720.10">
    <property type="entry name" value="Alkaline Phosphatase, subunit A"/>
    <property type="match status" value="1"/>
</dbReference>
<dbReference type="PANTHER" id="PTHR10151">
    <property type="entry name" value="ECTONUCLEOTIDE PYROPHOSPHATASE/PHOSPHODIESTERASE"/>
    <property type="match status" value="1"/>
</dbReference>
<evidence type="ECO:0000313" key="3">
    <source>
        <dbReference type="Proteomes" id="UP001232063"/>
    </source>
</evidence>
<dbReference type="AlphaFoldDB" id="A0AAE3R5M2"/>
<feature type="signal peptide" evidence="1">
    <location>
        <begin position="1"/>
        <end position="20"/>
    </location>
</feature>
<dbReference type="RefSeq" id="WP_314514276.1">
    <property type="nucleotide sequence ID" value="NZ_JASJOU010000009.1"/>
</dbReference>
<feature type="chain" id="PRO_5041908888" evidence="1">
    <location>
        <begin position="21"/>
        <end position="410"/>
    </location>
</feature>
<keyword evidence="1" id="KW-0732">Signal</keyword>
<protein>
    <submittedName>
        <fullName evidence="2">Alkaline phosphatase family protein</fullName>
    </submittedName>
</protein>
<comment type="caution">
    <text evidence="2">The sequence shown here is derived from an EMBL/GenBank/DDBJ whole genome shotgun (WGS) entry which is preliminary data.</text>
</comment>
<evidence type="ECO:0000256" key="1">
    <source>
        <dbReference type="SAM" id="SignalP"/>
    </source>
</evidence>
<dbReference type="PANTHER" id="PTHR10151:SF120">
    <property type="entry name" value="BIS(5'-ADENOSYL)-TRIPHOSPHATASE"/>
    <property type="match status" value="1"/>
</dbReference>
<keyword evidence="3" id="KW-1185">Reference proteome</keyword>
<dbReference type="Pfam" id="PF01663">
    <property type="entry name" value="Phosphodiest"/>
    <property type="match status" value="1"/>
</dbReference>
<organism evidence="2 3">
    <name type="scientific">Xanthocytophaga agilis</name>
    <dbReference type="NCBI Taxonomy" id="3048010"/>
    <lineage>
        <taxon>Bacteria</taxon>
        <taxon>Pseudomonadati</taxon>
        <taxon>Bacteroidota</taxon>
        <taxon>Cytophagia</taxon>
        <taxon>Cytophagales</taxon>
        <taxon>Rhodocytophagaceae</taxon>
        <taxon>Xanthocytophaga</taxon>
    </lineage>
</organism>
<name>A0AAE3R5M2_9BACT</name>
<evidence type="ECO:0000313" key="2">
    <source>
        <dbReference type="EMBL" id="MDJ1503660.1"/>
    </source>
</evidence>
<accession>A0AAE3R5M2</accession>
<proteinExistence type="predicted"/>
<reference evidence="2" key="1">
    <citation type="submission" date="2023-05" db="EMBL/GenBank/DDBJ databases">
        <authorList>
            <person name="Zhang X."/>
        </authorList>
    </citation>
    <scope>NUCLEOTIDE SEQUENCE</scope>
    <source>
        <strain evidence="2">BD1B2-1</strain>
    </source>
</reference>
<dbReference type="InterPro" id="IPR002591">
    <property type="entry name" value="Phosphodiest/P_Trfase"/>
</dbReference>
<dbReference type="GO" id="GO:0016787">
    <property type="term" value="F:hydrolase activity"/>
    <property type="evidence" value="ECO:0007669"/>
    <property type="project" value="UniProtKB-ARBA"/>
</dbReference>
<dbReference type="Proteomes" id="UP001232063">
    <property type="component" value="Unassembled WGS sequence"/>
</dbReference>
<dbReference type="SUPFAM" id="SSF53649">
    <property type="entry name" value="Alkaline phosphatase-like"/>
    <property type="match status" value="1"/>
</dbReference>